<gene>
    <name evidence="3" type="ORF">Tci_001024</name>
</gene>
<feature type="compositionally biased region" description="Low complexity" evidence="1">
    <location>
        <begin position="200"/>
        <end position="211"/>
    </location>
</feature>
<accession>A0A699GPA8</accession>
<evidence type="ECO:0000256" key="2">
    <source>
        <dbReference type="SAM" id="Phobius"/>
    </source>
</evidence>
<reference evidence="3" key="1">
    <citation type="journal article" date="2019" name="Sci. Rep.">
        <title>Draft genome of Tanacetum cinerariifolium, the natural source of mosquito coil.</title>
        <authorList>
            <person name="Yamashiro T."/>
            <person name="Shiraishi A."/>
            <person name="Satake H."/>
            <person name="Nakayama K."/>
        </authorList>
    </citation>
    <scope>NUCLEOTIDE SEQUENCE</scope>
</reference>
<protein>
    <submittedName>
        <fullName evidence="3">Reverse transcriptase domain-containing protein</fullName>
    </submittedName>
</protein>
<keyword evidence="3" id="KW-0548">Nucleotidyltransferase</keyword>
<name>A0A699GPA8_TANCI</name>
<sequence>MAVATIPYPVKKIRVYDRDPHATHVTGCGLRRLGFSSPSAFFGTITLMRKRFQMIPALTFMVLVVSIYVIWKVLGADDFGVVTPRALIHTRSQEVAVGIAWEDFKTLTREELCPSNEMQKLKTELWNHAMVGAGHAAYTNRFHELARQQSQRPFEKAMQIADTLTDEAIRHGSIKKNPENRGNGGEPSKDRNGKDDNKVVPRNVNPVNARNPAAAREACFKCRGIDHQKSSGPRLNRAQGPGVNRPNQALAIDGGEGRGNNDNQASLVQLAWPYFETRCRFRQAYFYTPT</sequence>
<dbReference type="AlphaFoldDB" id="A0A699GPA8"/>
<proteinExistence type="predicted"/>
<organism evidence="3">
    <name type="scientific">Tanacetum cinerariifolium</name>
    <name type="common">Dalmatian daisy</name>
    <name type="synonym">Chrysanthemum cinerariifolium</name>
    <dbReference type="NCBI Taxonomy" id="118510"/>
    <lineage>
        <taxon>Eukaryota</taxon>
        <taxon>Viridiplantae</taxon>
        <taxon>Streptophyta</taxon>
        <taxon>Embryophyta</taxon>
        <taxon>Tracheophyta</taxon>
        <taxon>Spermatophyta</taxon>
        <taxon>Magnoliopsida</taxon>
        <taxon>eudicotyledons</taxon>
        <taxon>Gunneridae</taxon>
        <taxon>Pentapetalae</taxon>
        <taxon>asterids</taxon>
        <taxon>campanulids</taxon>
        <taxon>Asterales</taxon>
        <taxon>Asteraceae</taxon>
        <taxon>Asteroideae</taxon>
        <taxon>Anthemideae</taxon>
        <taxon>Anthemidinae</taxon>
        <taxon>Tanacetum</taxon>
    </lineage>
</organism>
<feature type="region of interest" description="Disordered" evidence="1">
    <location>
        <begin position="225"/>
        <end position="260"/>
    </location>
</feature>
<comment type="caution">
    <text evidence="3">The sequence shown here is derived from an EMBL/GenBank/DDBJ whole genome shotgun (WGS) entry which is preliminary data.</text>
</comment>
<feature type="compositionally biased region" description="Basic and acidic residues" evidence="1">
    <location>
        <begin position="187"/>
        <end position="199"/>
    </location>
</feature>
<keyword evidence="2" id="KW-0812">Transmembrane</keyword>
<feature type="transmembrane region" description="Helical" evidence="2">
    <location>
        <begin position="54"/>
        <end position="71"/>
    </location>
</feature>
<dbReference type="GO" id="GO:0003964">
    <property type="term" value="F:RNA-directed DNA polymerase activity"/>
    <property type="evidence" value="ECO:0007669"/>
    <property type="project" value="UniProtKB-KW"/>
</dbReference>
<keyword evidence="2" id="KW-0472">Membrane</keyword>
<evidence type="ECO:0000313" key="3">
    <source>
        <dbReference type="EMBL" id="GEU29046.1"/>
    </source>
</evidence>
<keyword evidence="2" id="KW-1133">Transmembrane helix</keyword>
<keyword evidence="3" id="KW-0808">Transferase</keyword>
<evidence type="ECO:0000256" key="1">
    <source>
        <dbReference type="SAM" id="MobiDB-lite"/>
    </source>
</evidence>
<keyword evidence="3" id="KW-0695">RNA-directed DNA polymerase</keyword>
<feature type="region of interest" description="Disordered" evidence="1">
    <location>
        <begin position="170"/>
        <end position="211"/>
    </location>
</feature>
<dbReference type="EMBL" id="BKCJ010000039">
    <property type="protein sequence ID" value="GEU29046.1"/>
    <property type="molecule type" value="Genomic_DNA"/>
</dbReference>